<dbReference type="EMBL" id="VSRR010002003">
    <property type="protein sequence ID" value="MPC29020.1"/>
    <property type="molecule type" value="Genomic_DNA"/>
</dbReference>
<reference evidence="2 3" key="1">
    <citation type="submission" date="2019-05" db="EMBL/GenBank/DDBJ databases">
        <title>Another draft genome of Portunus trituberculatus and its Hox gene families provides insights of decapod evolution.</title>
        <authorList>
            <person name="Jeong J.-H."/>
            <person name="Song I."/>
            <person name="Kim S."/>
            <person name="Choi T."/>
            <person name="Kim D."/>
            <person name="Ryu S."/>
            <person name="Kim W."/>
        </authorList>
    </citation>
    <scope>NUCLEOTIDE SEQUENCE [LARGE SCALE GENOMIC DNA]</scope>
    <source>
        <tissue evidence="2">Muscle</tissue>
    </source>
</reference>
<comment type="caution">
    <text evidence="2">The sequence shown here is derived from an EMBL/GenBank/DDBJ whole genome shotgun (WGS) entry which is preliminary data.</text>
</comment>
<organism evidence="2 3">
    <name type="scientific">Portunus trituberculatus</name>
    <name type="common">Swimming crab</name>
    <name type="synonym">Neptunus trituberculatus</name>
    <dbReference type="NCBI Taxonomy" id="210409"/>
    <lineage>
        <taxon>Eukaryota</taxon>
        <taxon>Metazoa</taxon>
        <taxon>Ecdysozoa</taxon>
        <taxon>Arthropoda</taxon>
        <taxon>Crustacea</taxon>
        <taxon>Multicrustacea</taxon>
        <taxon>Malacostraca</taxon>
        <taxon>Eumalacostraca</taxon>
        <taxon>Eucarida</taxon>
        <taxon>Decapoda</taxon>
        <taxon>Pleocyemata</taxon>
        <taxon>Brachyura</taxon>
        <taxon>Eubrachyura</taxon>
        <taxon>Portunoidea</taxon>
        <taxon>Portunidae</taxon>
        <taxon>Portuninae</taxon>
        <taxon>Portunus</taxon>
    </lineage>
</organism>
<gene>
    <name evidence="2" type="ORF">E2C01_022236</name>
</gene>
<name>A0A5B7E4U9_PORTR</name>
<accession>A0A5B7E4U9</accession>
<keyword evidence="3" id="KW-1185">Reference proteome</keyword>
<evidence type="ECO:0000313" key="2">
    <source>
        <dbReference type="EMBL" id="MPC29020.1"/>
    </source>
</evidence>
<feature type="region of interest" description="Disordered" evidence="1">
    <location>
        <begin position="73"/>
        <end position="95"/>
    </location>
</feature>
<protein>
    <submittedName>
        <fullName evidence="2">Uncharacterized protein</fullName>
    </submittedName>
</protein>
<evidence type="ECO:0000256" key="1">
    <source>
        <dbReference type="SAM" id="MobiDB-lite"/>
    </source>
</evidence>
<proteinExistence type="predicted"/>
<dbReference type="AlphaFoldDB" id="A0A5B7E4U9"/>
<sequence>MKRQGGDGREACTADCVVMRQRVREEASDVTAWRGGRDKWRGVMGVVRLGREGRGQMGGSDGARCLETLGRATTGLTRPAPAGAPRLHTTGNHDHTFTTNVKVFKQTHMKLSDPSTMEPLLQGASVTGQSNHLGNADNTVCTNTRSR</sequence>
<evidence type="ECO:0000313" key="3">
    <source>
        <dbReference type="Proteomes" id="UP000324222"/>
    </source>
</evidence>
<feature type="region of interest" description="Disordered" evidence="1">
    <location>
        <begin position="126"/>
        <end position="147"/>
    </location>
</feature>
<dbReference type="Proteomes" id="UP000324222">
    <property type="component" value="Unassembled WGS sequence"/>
</dbReference>